<dbReference type="Pfam" id="PF01981">
    <property type="entry name" value="PTH2"/>
    <property type="match status" value="1"/>
</dbReference>
<evidence type="ECO:0000256" key="2">
    <source>
        <dbReference type="ARBA" id="ARBA00022801"/>
    </source>
</evidence>
<dbReference type="InterPro" id="IPR002833">
    <property type="entry name" value="PTH2"/>
</dbReference>
<proteinExistence type="predicted"/>
<evidence type="ECO:0000256" key="1">
    <source>
        <dbReference type="ARBA" id="ARBA00013260"/>
    </source>
</evidence>
<dbReference type="SUPFAM" id="SSF102462">
    <property type="entry name" value="Peptidyl-tRNA hydrolase II"/>
    <property type="match status" value="1"/>
</dbReference>
<organism evidence="4">
    <name type="scientific">marine sediment metagenome</name>
    <dbReference type="NCBI Taxonomy" id="412755"/>
    <lineage>
        <taxon>unclassified sequences</taxon>
        <taxon>metagenomes</taxon>
        <taxon>ecological metagenomes</taxon>
    </lineage>
</organism>
<sequence>MEIKYKQFVVIPKRPKMSAGKMVSQGCHATFMALEKTDKNMHWYKPIFHYKYRNNELNRVIFLRN</sequence>
<dbReference type="InterPro" id="IPR023476">
    <property type="entry name" value="Pep_tRNA_hydro_II_dom_sf"/>
</dbReference>
<gene>
    <name evidence="4" type="ORF">LCGC14_2386860</name>
</gene>
<reference evidence="4" key="1">
    <citation type="journal article" date="2015" name="Nature">
        <title>Complex archaea that bridge the gap between prokaryotes and eukaryotes.</title>
        <authorList>
            <person name="Spang A."/>
            <person name="Saw J.H."/>
            <person name="Jorgensen S.L."/>
            <person name="Zaremba-Niedzwiedzka K."/>
            <person name="Martijn J."/>
            <person name="Lind A.E."/>
            <person name="van Eijk R."/>
            <person name="Schleper C."/>
            <person name="Guy L."/>
            <person name="Ettema T.J."/>
        </authorList>
    </citation>
    <scope>NUCLEOTIDE SEQUENCE</scope>
</reference>
<dbReference type="Gene3D" id="3.40.1490.10">
    <property type="entry name" value="Bit1"/>
    <property type="match status" value="1"/>
</dbReference>
<dbReference type="GO" id="GO:0004045">
    <property type="term" value="F:peptidyl-tRNA hydrolase activity"/>
    <property type="evidence" value="ECO:0007669"/>
    <property type="project" value="UniProtKB-EC"/>
</dbReference>
<evidence type="ECO:0000256" key="3">
    <source>
        <dbReference type="ARBA" id="ARBA00048707"/>
    </source>
</evidence>
<keyword evidence="2" id="KW-0378">Hydrolase</keyword>
<protein>
    <recommendedName>
        <fullName evidence="1">peptidyl-tRNA hydrolase</fullName>
        <ecNumber evidence="1">3.1.1.29</ecNumber>
    </recommendedName>
</protein>
<name>A0A0F8VCF6_9ZZZZ</name>
<dbReference type="AlphaFoldDB" id="A0A0F8VCF6"/>
<dbReference type="EC" id="3.1.1.29" evidence="1"/>
<dbReference type="EMBL" id="LAZR01070352">
    <property type="protein sequence ID" value="KKK42052.1"/>
    <property type="molecule type" value="Genomic_DNA"/>
</dbReference>
<accession>A0A0F8VCF6</accession>
<evidence type="ECO:0000313" key="4">
    <source>
        <dbReference type="EMBL" id="KKK42052.1"/>
    </source>
</evidence>
<comment type="catalytic activity">
    <reaction evidence="3">
        <text>an N-acyl-L-alpha-aminoacyl-tRNA + H2O = an N-acyl-L-amino acid + a tRNA + H(+)</text>
        <dbReference type="Rhea" id="RHEA:54448"/>
        <dbReference type="Rhea" id="RHEA-COMP:10123"/>
        <dbReference type="Rhea" id="RHEA-COMP:13883"/>
        <dbReference type="ChEBI" id="CHEBI:15377"/>
        <dbReference type="ChEBI" id="CHEBI:15378"/>
        <dbReference type="ChEBI" id="CHEBI:59874"/>
        <dbReference type="ChEBI" id="CHEBI:78442"/>
        <dbReference type="ChEBI" id="CHEBI:138191"/>
        <dbReference type="EC" id="3.1.1.29"/>
    </reaction>
</comment>
<comment type="caution">
    <text evidence="4">The sequence shown here is derived from an EMBL/GenBank/DDBJ whole genome shotgun (WGS) entry which is preliminary data.</text>
</comment>